<dbReference type="Proteomes" id="UP000199110">
    <property type="component" value="Unassembled WGS sequence"/>
</dbReference>
<dbReference type="Gene3D" id="3.40.50.1000">
    <property type="entry name" value="HAD superfamily/HAD-like"/>
    <property type="match status" value="1"/>
</dbReference>
<dbReference type="NCBIfam" id="TIGR01509">
    <property type="entry name" value="HAD-SF-IA-v3"/>
    <property type="match status" value="1"/>
</dbReference>
<dbReference type="GO" id="GO:0016787">
    <property type="term" value="F:hydrolase activity"/>
    <property type="evidence" value="ECO:0007669"/>
    <property type="project" value="UniProtKB-KW"/>
</dbReference>
<reference evidence="1 2" key="1">
    <citation type="submission" date="2016-10" db="EMBL/GenBank/DDBJ databases">
        <authorList>
            <person name="de Groot N.N."/>
        </authorList>
    </citation>
    <scope>NUCLEOTIDE SEQUENCE [LARGE SCALE GENOMIC DNA]</scope>
    <source>
        <strain evidence="1 2">DSM 19073</strain>
    </source>
</reference>
<dbReference type="SFLD" id="SFLDG01129">
    <property type="entry name" value="C1.5:_HAD__Beta-PGM__Phosphata"/>
    <property type="match status" value="1"/>
</dbReference>
<dbReference type="SFLD" id="SFLDS00003">
    <property type="entry name" value="Haloacid_Dehalogenase"/>
    <property type="match status" value="1"/>
</dbReference>
<name>A0A1I3S305_9RHOB</name>
<dbReference type="InterPro" id="IPR006439">
    <property type="entry name" value="HAD-SF_hydro_IA"/>
</dbReference>
<dbReference type="Pfam" id="PF00702">
    <property type="entry name" value="Hydrolase"/>
    <property type="match status" value="1"/>
</dbReference>
<dbReference type="PRINTS" id="PR00413">
    <property type="entry name" value="HADHALOGNASE"/>
</dbReference>
<dbReference type="InterPro" id="IPR036412">
    <property type="entry name" value="HAD-like_sf"/>
</dbReference>
<dbReference type="AlphaFoldDB" id="A0A1I3S305"/>
<dbReference type="RefSeq" id="WP_092782508.1">
    <property type="nucleotide sequence ID" value="NZ_FORA01000004.1"/>
</dbReference>
<accession>A0A1I3S305</accession>
<dbReference type="SUPFAM" id="SSF56784">
    <property type="entry name" value="HAD-like"/>
    <property type="match status" value="1"/>
</dbReference>
<keyword evidence="1" id="KW-0378">Hydrolase</keyword>
<dbReference type="PANTHER" id="PTHR43611:SF3">
    <property type="entry name" value="FLAVIN MONONUCLEOTIDE HYDROLASE 1, CHLOROPLATIC"/>
    <property type="match status" value="1"/>
</dbReference>
<dbReference type="PANTHER" id="PTHR43611">
    <property type="entry name" value="ALPHA-D-GLUCOSE 1-PHOSPHATE PHOSPHATASE"/>
    <property type="match status" value="1"/>
</dbReference>
<sequence>MIVSNVPLRAVLWDFDGVLNVNAPGGRFLWSKGFEDKFGAPIDDFTDAVFGGLDGLLTGAEDIFDRIDGWITGSGADTTPEAVVQHWLDNDFHPNVRIQQAIARLQRQGLRQAILTNADSRRADWVDGLLPQFPGIEQVFASARIGHAKPATEAFQAVLDAMELTAGEVLFIDDSSTNVNAAGSMGFRTFRYSPLAHDALEWSLPR</sequence>
<dbReference type="EMBL" id="FORA01000004">
    <property type="protein sequence ID" value="SFJ52462.1"/>
    <property type="molecule type" value="Genomic_DNA"/>
</dbReference>
<evidence type="ECO:0000313" key="1">
    <source>
        <dbReference type="EMBL" id="SFJ52462.1"/>
    </source>
</evidence>
<dbReference type="STRING" id="390807.SAMN04488095_2978"/>
<gene>
    <name evidence="1" type="ORF">SAMN04488095_2978</name>
</gene>
<dbReference type="OrthoDB" id="9807742at2"/>
<proteinExistence type="predicted"/>
<keyword evidence="2" id="KW-1185">Reference proteome</keyword>
<organism evidence="1 2">
    <name type="scientific">Jannaschia pohangensis</name>
    <dbReference type="NCBI Taxonomy" id="390807"/>
    <lineage>
        <taxon>Bacteria</taxon>
        <taxon>Pseudomonadati</taxon>
        <taxon>Pseudomonadota</taxon>
        <taxon>Alphaproteobacteria</taxon>
        <taxon>Rhodobacterales</taxon>
        <taxon>Roseobacteraceae</taxon>
        <taxon>Jannaschia</taxon>
    </lineage>
</organism>
<protein>
    <submittedName>
        <fullName evidence="1">Haloacid dehalogenase-like hydrolase</fullName>
    </submittedName>
</protein>
<dbReference type="InterPro" id="IPR023214">
    <property type="entry name" value="HAD_sf"/>
</dbReference>
<evidence type="ECO:0000313" key="2">
    <source>
        <dbReference type="Proteomes" id="UP000199110"/>
    </source>
</evidence>